<reference evidence="3 4" key="1">
    <citation type="submission" date="2018-03" db="EMBL/GenBank/DDBJ databases">
        <title>Aquarubrobacter algicola gen. nov., sp. nov., a novel actinobacterium isolated from shallow eutrophic lake during the end of cyanobacterial harmful algal blooms.</title>
        <authorList>
            <person name="Chun S.J."/>
        </authorList>
    </citation>
    <scope>NUCLEOTIDE SEQUENCE [LARGE SCALE GENOMIC DNA]</scope>
    <source>
        <strain evidence="3 4">Seoho-28</strain>
    </source>
</reference>
<dbReference type="Pfam" id="PF00226">
    <property type="entry name" value="DnaJ"/>
    <property type="match status" value="1"/>
</dbReference>
<keyword evidence="4" id="KW-1185">Reference proteome</keyword>
<dbReference type="EMBL" id="PYYB01000002">
    <property type="protein sequence ID" value="PTL56490.1"/>
    <property type="molecule type" value="Genomic_DNA"/>
</dbReference>
<accession>A0A2T4UFE7</accession>
<evidence type="ECO:0000313" key="4">
    <source>
        <dbReference type="Proteomes" id="UP000240739"/>
    </source>
</evidence>
<name>A0A2T4UFE7_9ACTN</name>
<dbReference type="InterPro" id="IPR050817">
    <property type="entry name" value="DjlA_DnaK_co-chaperone"/>
</dbReference>
<dbReference type="SUPFAM" id="SSF46565">
    <property type="entry name" value="Chaperone J-domain"/>
    <property type="match status" value="1"/>
</dbReference>
<dbReference type="AlphaFoldDB" id="A0A2T4UFE7"/>
<dbReference type="PANTHER" id="PTHR24074">
    <property type="entry name" value="CO-CHAPERONE PROTEIN DJLA"/>
    <property type="match status" value="1"/>
</dbReference>
<protein>
    <recommendedName>
        <fullName evidence="2">J domain-containing protein</fullName>
    </recommendedName>
</protein>
<feature type="domain" description="J" evidence="2">
    <location>
        <begin position="2"/>
        <end position="60"/>
    </location>
</feature>
<dbReference type="RefSeq" id="WP_107570209.1">
    <property type="nucleotide sequence ID" value="NZ_PYYB01000002.1"/>
</dbReference>
<evidence type="ECO:0000259" key="2">
    <source>
        <dbReference type="PROSITE" id="PS50076"/>
    </source>
</evidence>
<proteinExistence type="predicted"/>
<dbReference type="SMART" id="SM00271">
    <property type="entry name" value="DnaJ"/>
    <property type="match status" value="1"/>
</dbReference>
<evidence type="ECO:0000313" key="3">
    <source>
        <dbReference type="EMBL" id="PTL56490.1"/>
    </source>
</evidence>
<dbReference type="CDD" id="cd06257">
    <property type="entry name" value="DnaJ"/>
    <property type="match status" value="1"/>
</dbReference>
<organism evidence="3 4">
    <name type="scientific">Paraconexibacter algicola</name>
    <dbReference type="NCBI Taxonomy" id="2133960"/>
    <lineage>
        <taxon>Bacteria</taxon>
        <taxon>Bacillati</taxon>
        <taxon>Actinomycetota</taxon>
        <taxon>Thermoleophilia</taxon>
        <taxon>Solirubrobacterales</taxon>
        <taxon>Paraconexibacteraceae</taxon>
        <taxon>Paraconexibacter</taxon>
    </lineage>
</organism>
<dbReference type="Proteomes" id="UP000240739">
    <property type="component" value="Unassembled WGS sequence"/>
</dbReference>
<dbReference type="PROSITE" id="PS50076">
    <property type="entry name" value="DNAJ_2"/>
    <property type="match status" value="1"/>
</dbReference>
<dbReference type="InterPro" id="IPR036869">
    <property type="entry name" value="J_dom_sf"/>
</dbReference>
<comment type="caution">
    <text evidence="3">The sequence shown here is derived from an EMBL/GenBank/DDBJ whole genome shotgun (WGS) entry which is preliminary data.</text>
</comment>
<dbReference type="PRINTS" id="PR00625">
    <property type="entry name" value="JDOMAIN"/>
</dbReference>
<feature type="region of interest" description="Disordered" evidence="1">
    <location>
        <begin position="59"/>
        <end position="81"/>
    </location>
</feature>
<sequence>MDPYAVLGLTADASDEDVARAYKELAKQWHPDLPGAGGAASHARMAQINAAYDAIRSAGEEPDRPAAPEPPRRRPAPGSWLSERVREALPPELLGALHPFEDVRLVARPSTWQSPQVVLAVTAGRLLWAPVHTFSPRVHVLRLADVAEVGHRVRRPLRRRAVVRLVTHAGRKLSFGDLEPDAAALIERNVADGMEPRAVRDDDDAQRATG</sequence>
<dbReference type="OrthoDB" id="5244113at2"/>
<feature type="compositionally biased region" description="Basic and acidic residues" evidence="1">
    <location>
        <begin position="59"/>
        <end position="72"/>
    </location>
</feature>
<gene>
    <name evidence="3" type="ORF">C7Y72_16145</name>
</gene>
<dbReference type="Gene3D" id="1.10.287.110">
    <property type="entry name" value="DnaJ domain"/>
    <property type="match status" value="1"/>
</dbReference>
<dbReference type="InterPro" id="IPR001623">
    <property type="entry name" value="DnaJ_domain"/>
</dbReference>
<evidence type="ECO:0000256" key="1">
    <source>
        <dbReference type="SAM" id="MobiDB-lite"/>
    </source>
</evidence>